<feature type="transmembrane region" description="Helical" evidence="1">
    <location>
        <begin position="96"/>
        <end position="122"/>
    </location>
</feature>
<accession>A0A450TKJ8</accession>
<keyword evidence="1" id="KW-0472">Membrane</keyword>
<dbReference type="EMBL" id="CAADFL010000784">
    <property type="protein sequence ID" value="VFK21410.1"/>
    <property type="molecule type" value="Genomic_DNA"/>
</dbReference>
<feature type="transmembrane region" description="Helical" evidence="1">
    <location>
        <begin position="20"/>
        <end position="43"/>
    </location>
</feature>
<keyword evidence="1" id="KW-0812">Transmembrane</keyword>
<evidence type="ECO:0000256" key="1">
    <source>
        <dbReference type="SAM" id="Phobius"/>
    </source>
</evidence>
<evidence type="ECO:0000313" key="3">
    <source>
        <dbReference type="EMBL" id="VFJ68127.1"/>
    </source>
</evidence>
<keyword evidence="1" id="KW-1133">Transmembrane helix</keyword>
<protein>
    <recommendedName>
        <fullName evidence="5">ABC-2 family transporter protein</fullName>
    </recommendedName>
</protein>
<feature type="transmembrane region" description="Helical" evidence="1">
    <location>
        <begin position="49"/>
        <end position="75"/>
    </location>
</feature>
<feature type="transmembrane region" description="Helical" evidence="1">
    <location>
        <begin position="228"/>
        <end position="254"/>
    </location>
</feature>
<dbReference type="AlphaFoldDB" id="A0A450TKJ8"/>
<organism evidence="3">
    <name type="scientific">Candidatus Kentrum sp. FM</name>
    <dbReference type="NCBI Taxonomy" id="2126340"/>
    <lineage>
        <taxon>Bacteria</taxon>
        <taxon>Pseudomonadati</taxon>
        <taxon>Pseudomonadota</taxon>
        <taxon>Gammaproteobacteria</taxon>
        <taxon>Candidatus Kentrum</taxon>
    </lineage>
</organism>
<reference evidence="3" key="1">
    <citation type="submission" date="2019-02" db="EMBL/GenBank/DDBJ databases">
        <authorList>
            <person name="Gruber-Vodicka R. H."/>
            <person name="Seah K. B. B."/>
        </authorList>
    </citation>
    <scope>NUCLEOTIDE SEQUENCE</scope>
    <source>
        <strain evidence="3">BECK_BZ163</strain>
        <strain evidence="4">BECK_BZ164</strain>
        <strain evidence="2">BECK_BZ165</strain>
    </source>
</reference>
<evidence type="ECO:0000313" key="4">
    <source>
        <dbReference type="EMBL" id="VFK21410.1"/>
    </source>
</evidence>
<evidence type="ECO:0000313" key="2">
    <source>
        <dbReference type="EMBL" id="VFJ51044.1"/>
    </source>
</evidence>
<dbReference type="EMBL" id="CAADEZ010000465">
    <property type="protein sequence ID" value="VFJ68127.1"/>
    <property type="molecule type" value="Genomic_DNA"/>
</dbReference>
<evidence type="ECO:0008006" key="5">
    <source>
        <dbReference type="Google" id="ProtNLM"/>
    </source>
</evidence>
<sequence>MNVILTIARYCWLEAVRNRLAWFVGIFFLFSLSLTELIGHLAIAETVLFQSAFLGAVLRFGSVIMMSLLVITTVLREFDDKGVWLILSLPIPRASYFFGKLAGFSSLAVLLAMLCCFALLLYVPPGQVVIWGISIVCELAIIVASSLLCLFAFGQVTLAFTAVMAFYVLSRGINAFRLMALAAVENGGGTSEFTDRVMSGVIDAVAFMLPELDRFTSSDWLVYHVGTWVMLLPIVGQTVVYLMMLTGAALFDLYRKNL</sequence>
<gene>
    <name evidence="3" type="ORF">BECKFM1743A_GA0114220_104656</name>
    <name evidence="4" type="ORF">BECKFM1743B_GA0114221_107842</name>
    <name evidence="2" type="ORF">BECKFM1743C_GA0114222_100932</name>
</gene>
<name>A0A450TKJ8_9GAMM</name>
<feature type="transmembrane region" description="Helical" evidence="1">
    <location>
        <begin position="128"/>
        <end position="153"/>
    </location>
</feature>
<proteinExistence type="predicted"/>
<dbReference type="EMBL" id="CAADFA010000093">
    <property type="protein sequence ID" value="VFJ51044.1"/>
    <property type="molecule type" value="Genomic_DNA"/>
</dbReference>